<accession>A0A9P6R274</accession>
<comment type="caution">
    <text evidence="3">The sequence shown here is derived from an EMBL/GenBank/DDBJ whole genome shotgun (WGS) entry which is preliminary data.</text>
</comment>
<feature type="domain" description="Zn(2)-C6 fungal-type" evidence="2">
    <location>
        <begin position="41"/>
        <end position="70"/>
    </location>
</feature>
<dbReference type="SUPFAM" id="SSF57701">
    <property type="entry name" value="Zn2/Cys6 DNA-binding domain"/>
    <property type="match status" value="1"/>
</dbReference>
<evidence type="ECO:0000313" key="4">
    <source>
        <dbReference type="Proteomes" id="UP000738325"/>
    </source>
</evidence>
<dbReference type="PROSITE" id="PS00463">
    <property type="entry name" value="ZN2_CY6_FUNGAL_1"/>
    <property type="match status" value="1"/>
</dbReference>
<dbReference type="OrthoDB" id="3362851at2759"/>
<dbReference type="CDD" id="cd00067">
    <property type="entry name" value="GAL4"/>
    <property type="match status" value="1"/>
</dbReference>
<dbReference type="PROSITE" id="PS50048">
    <property type="entry name" value="ZN2_CY6_FUNGAL_2"/>
    <property type="match status" value="1"/>
</dbReference>
<gene>
    <name evidence="3" type="ORF">BGZ99_000990</name>
</gene>
<dbReference type="Proteomes" id="UP000738325">
    <property type="component" value="Unassembled WGS sequence"/>
</dbReference>
<feature type="compositionally biased region" description="Polar residues" evidence="1">
    <location>
        <begin position="137"/>
        <end position="156"/>
    </location>
</feature>
<feature type="compositionally biased region" description="Low complexity" evidence="1">
    <location>
        <begin position="109"/>
        <end position="136"/>
    </location>
</feature>
<evidence type="ECO:0000256" key="1">
    <source>
        <dbReference type="SAM" id="MobiDB-lite"/>
    </source>
</evidence>
<dbReference type="Gene3D" id="4.10.240.10">
    <property type="entry name" value="Zn(2)-C6 fungal-type DNA-binding domain"/>
    <property type="match status" value="1"/>
</dbReference>
<dbReference type="GO" id="GO:0008270">
    <property type="term" value="F:zinc ion binding"/>
    <property type="evidence" value="ECO:0007669"/>
    <property type="project" value="InterPro"/>
</dbReference>
<dbReference type="InterPro" id="IPR001138">
    <property type="entry name" value="Zn2Cys6_DnaBD"/>
</dbReference>
<evidence type="ECO:0000313" key="3">
    <source>
        <dbReference type="EMBL" id="KAG0309039.1"/>
    </source>
</evidence>
<feature type="region of interest" description="Disordered" evidence="1">
    <location>
        <begin position="338"/>
        <end position="369"/>
    </location>
</feature>
<dbReference type="SMART" id="SM00066">
    <property type="entry name" value="GAL4"/>
    <property type="match status" value="1"/>
</dbReference>
<feature type="region of interest" description="Disordered" evidence="1">
    <location>
        <begin position="413"/>
        <end position="457"/>
    </location>
</feature>
<dbReference type="InterPro" id="IPR036864">
    <property type="entry name" value="Zn2-C6_fun-type_DNA-bd_sf"/>
</dbReference>
<dbReference type="GO" id="GO:0000981">
    <property type="term" value="F:DNA-binding transcription factor activity, RNA polymerase II-specific"/>
    <property type="evidence" value="ECO:0007669"/>
    <property type="project" value="InterPro"/>
</dbReference>
<sequence length="532" mass="58339">MATSTLQLLSTAGDIVQLDQASLSGMPAVAYDLKRLKVYSSCLRCRAKKVKCDRKEPCSRCEKHSVECSYRELASVQLDIRQFQRHLNYPKVRKDGAGFISSTATLVVAPSPSSSPSISSSILPSSTTASSASKTSPVRSTVYSNHSDRSNYSTPSPSLPSIPAIRNEYDCPHPDICGGLADNGLNAPMSSAFERSTLDRSQVHKVHRRRPSIKITQSPSQEDYIQVDHMRMDITTISEHVDRVKLSDSGQAVEEDSADIPIWHAQAVGKHKQTVHEQDLAETFGLAAYLKAKETEMSQDPNRTGQTIDYEIELERALAQRMPSSFSRPDRSFSRAQKYGQLKHHSAAPYARPSHCPLSSHTSSASRCHNNSNSYNNNYESSECADLAQPPSAAQCCCQISALQGQELSSCPYSNKSHSGYERPATSSSATISPSSSCSSIQSAETQPSLLTTTTERTESAWARVGSMPARVAESSKLQVGRDGEEGISIECKYNEPNVDAWDMIEMPISRTIPLTTKRGRSIKMEMGWILS</sequence>
<evidence type="ECO:0000259" key="2">
    <source>
        <dbReference type="PROSITE" id="PS50048"/>
    </source>
</evidence>
<dbReference type="AlphaFoldDB" id="A0A9P6R274"/>
<keyword evidence="4" id="KW-1185">Reference proteome</keyword>
<protein>
    <recommendedName>
        <fullName evidence="2">Zn(2)-C6 fungal-type domain-containing protein</fullName>
    </recommendedName>
</protein>
<proteinExistence type="predicted"/>
<feature type="compositionally biased region" description="Low complexity" evidence="1">
    <location>
        <begin position="424"/>
        <end position="457"/>
    </location>
</feature>
<dbReference type="Pfam" id="PF00172">
    <property type="entry name" value="Zn_clus"/>
    <property type="match status" value="1"/>
</dbReference>
<feature type="compositionally biased region" description="Polar residues" evidence="1">
    <location>
        <begin position="357"/>
        <end position="369"/>
    </location>
</feature>
<name>A0A9P6R274_9FUNG</name>
<reference evidence="3" key="1">
    <citation type="journal article" date="2020" name="Fungal Divers.">
        <title>Resolving the Mortierellaceae phylogeny through synthesis of multi-gene phylogenetics and phylogenomics.</title>
        <authorList>
            <person name="Vandepol N."/>
            <person name="Liber J."/>
            <person name="Desiro A."/>
            <person name="Na H."/>
            <person name="Kennedy M."/>
            <person name="Barry K."/>
            <person name="Grigoriev I.V."/>
            <person name="Miller A.N."/>
            <person name="O'Donnell K."/>
            <person name="Stajich J.E."/>
            <person name="Bonito G."/>
        </authorList>
    </citation>
    <scope>NUCLEOTIDE SEQUENCE</scope>
    <source>
        <strain evidence="3">REB-010B</strain>
    </source>
</reference>
<organism evidence="3 4">
    <name type="scientific">Dissophora globulifera</name>
    <dbReference type="NCBI Taxonomy" id="979702"/>
    <lineage>
        <taxon>Eukaryota</taxon>
        <taxon>Fungi</taxon>
        <taxon>Fungi incertae sedis</taxon>
        <taxon>Mucoromycota</taxon>
        <taxon>Mortierellomycotina</taxon>
        <taxon>Mortierellomycetes</taxon>
        <taxon>Mortierellales</taxon>
        <taxon>Mortierellaceae</taxon>
        <taxon>Dissophora</taxon>
    </lineage>
</organism>
<dbReference type="EMBL" id="JAAAIP010001229">
    <property type="protein sequence ID" value="KAG0309039.1"/>
    <property type="molecule type" value="Genomic_DNA"/>
</dbReference>
<feature type="region of interest" description="Disordered" evidence="1">
    <location>
        <begin position="109"/>
        <end position="161"/>
    </location>
</feature>